<evidence type="ECO:0000256" key="11">
    <source>
        <dbReference type="RuleBase" id="RU361144"/>
    </source>
</evidence>
<dbReference type="PROSITE" id="PS52011">
    <property type="entry name" value="PEPTIDASE_M2"/>
    <property type="match status" value="1"/>
</dbReference>
<dbReference type="PRINTS" id="PR00791">
    <property type="entry name" value="PEPDIPTASEA"/>
</dbReference>
<organism evidence="14 15">
    <name type="scientific">Leptosia nina</name>
    <dbReference type="NCBI Taxonomy" id="320188"/>
    <lineage>
        <taxon>Eukaryota</taxon>
        <taxon>Metazoa</taxon>
        <taxon>Ecdysozoa</taxon>
        <taxon>Arthropoda</taxon>
        <taxon>Hexapoda</taxon>
        <taxon>Insecta</taxon>
        <taxon>Pterygota</taxon>
        <taxon>Neoptera</taxon>
        <taxon>Endopterygota</taxon>
        <taxon>Lepidoptera</taxon>
        <taxon>Glossata</taxon>
        <taxon>Ditrysia</taxon>
        <taxon>Papilionoidea</taxon>
        <taxon>Pieridae</taxon>
        <taxon>Pierinae</taxon>
        <taxon>Leptosia</taxon>
    </lineage>
</organism>
<dbReference type="PANTHER" id="PTHR10514:SF27">
    <property type="entry name" value="ANGIOTENSIN-CONVERTING ENZYME"/>
    <property type="match status" value="1"/>
</dbReference>
<feature type="transmembrane region" description="Helical" evidence="13">
    <location>
        <begin position="783"/>
        <end position="804"/>
    </location>
</feature>
<keyword evidence="13" id="KW-1133">Transmembrane helix</keyword>
<keyword evidence="6 11" id="KW-0479">Metal-binding</keyword>
<dbReference type="GO" id="GO:0006508">
    <property type="term" value="P:proteolysis"/>
    <property type="evidence" value="ECO:0007669"/>
    <property type="project" value="UniProtKB-KW"/>
</dbReference>
<comment type="caution">
    <text evidence="10">Lacks conserved residue(s) required for the propagation of feature annotation.</text>
</comment>
<keyword evidence="13" id="KW-0472">Membrane</keyword>
<dbReference type="Proteomes" id="UP001497472">
    <property type="component" value="Unassembled WGS sequence"/>
</dbReference>
<keyword evidence="4 5" id="KW-0325">Glycoprotein</keyword>
<feature type="region of interest" description="Disordered" evidence="12">
    <location>
        <begin position="132"/>
        <end position="156"/>
    </location>
</feature>
<dbReference type="EMBL" id="CAVLEF010000005">
    <property type="protein sequence ID" value="CAK1544115.1"/>
    <property type="molecule type" value="Genomic_DNA"/>
</dbReference>
<dbReference type="GO" id="GO:0004180">
    <property type="term" value="F:carboxypeptidase activity"/>
    <property type="evidence" value="ECO:0007669"/>
    <property type="project" value="UniProtKB-KW"/>
</dbReference>
<protein>
    <recommendedName>
        <fullName evidence="11">Angiotensin-converting enzyme</fullName>
        <ecNumber evidence="11">3.4.-.-</ecNumber>
    </recommendedName>
</protein>
<evidence type="ECO:0000256" key="3">
    <source>
        <dbReference type="ARBA" id="ARBA00023157"/>
    </source>
</evidence>
<feature type="glycosylation site" description="N-linked (GlcNAc...) asparagine" evidence="8">
    <location>
        <position position="318"/>
    </location>
</feature>
<feature type="glycosylation site" description="N-linked (GlcNAc...) asparagine; partial" evidence="5">
    <location>
        <position position="318"/>
    </location>
</feature>
<proteinExistence type="inferred from homology"/>
<evidence type="ECO:0000256" key="4">
    <source>
        <dbReference type="ARBA" id="ARBA00023180"/>
    </source>
</evidence>
<keyword evidence="3 7" id="KW-1015">Disulfide bond</keyword>
<name>A0AAV1J6M6_9NEOP</name>
<keyword evidence="11" id="KW-0121">Carboxypeptidase</keyword>
<evidence type="ECO:0000256" key="5">
    <source>
        <dbReference type="PIRSR" id="PIRSR601548-10"/>
    </source>
</evidence>
<evidence type="ECO:0000256" key="9">
    <source>
        <dbReference type="PIRSR" id="PIRSR601548-8"/>
    </source>
</evidence>
<feature type="binding site" evidence="6">
    <location>
        <position position="551"/>
    </location>
    <ligand>
        <name>Zn(2+)</name>
        <dbReference type="ChEBI" id="CHEBI:29105"/>
        <label>1</label>
        <note>catalytic</note>
    </ligand>
</feature>
<evidence type="ECO:0000256" key="7">
    <source>
        <dbReference type="PIRSR" id="PIRSR601548-4"/>
    </source>
</evidence>
<dbReference type="SUPFAM" id="SSF55486">
    <property type="entry name" value="Metalloproteases ('zincins'), catalytic domain"/>
    <property type="match status" value="1"/>
</dbReference>
<evidence type="ECO:0000313" key="15">
    <source>
        <dbReference type="Proteomes" id="UP001497472"/>
    </source>
</evidence>
<dbReference type="EC" id="3.4.-.-" evidence="11"/>
<evidence type="ECO:0000256" key="6">
    <source>
        <dbReference type="PIRSR" id="PIRSR601548-3"/>
    </source>
</evidence>
<feature type="binding site" evidence="9">
    <location>
        <position position="551"/>
    </location>
    <ligand>
        <name>Zn(2+)</name>
        <dbReference type="ChEBI" id="CHEBI:29105"/>
        <label>2</label>
        <note>catalytic</note>
    </ligand>
</feature>
<comment type="similarity">
    <text evidence="1 10 11">Belongs to the peptidase M2 family.</text>
</comment>
<evidence type="ECO:0000256" key="8">
    <source>
        <dbReference type="PIRSR" id="PIRSR601548-5"/>
    </source>
</evidence>
<dbReference type="GO" id="GO:0046872">
    <property type="term" value="F:metal ion binding"/>
    <property type="evidence" value="ECO:0007669"/>
    <property type="project" value="UniProtKB-KW"/>
</dbReference>
<comment type="caution">
    <text evidence="14">The sequence shown here is derived from an EMBL/GenBank/DDBJ whole genome shotgun (WGS) entry which is preliminary data.</text>
</comment>
<evidence type="ECO:0000256" key="2">
    <source>
        <dbReference type="ARBA" id="ARBA00022729"/>
    </source>
</evidence>
<evidence type="ECO:0000256" key="10">
    <source>
        <dbReference type="PROSITE-ProRule" id="PRU01355"/>
    </source>
</evidence>
<feature type="glycosylation site" description="N-linked (GlcNAc...) (complex) asparagine" evidence="5">
    <location>
        <position position="271"/>
    </location>
</feature>
<sequence>MIVDLQWWLQTSPYWVINGLIKSGNKVLGLWLPVPREHPGLIVPGIRLWHNNASASESTRVALHTVARFQNKFNFSIVPILKVHYKTIKQYAVFANIGWPGPQRNMNKLSFYLLTLITVTVAVHFPTNPTSEMSADDKNMGRTNKTYDQSEESHEIEIEGEEIKDKKFLDEAMKTVLDPDTVIIKNDDDNFKIQLEELKRENVTLEVFMEEMDKLSLEACRTSQDALWDYVTDTISELKKNRMVHIAAEEDEIKKQYWNIIKSKYLDEAYNTNDQELKRKLRIIKERGTNVQMPQSKQREEIDTMQRIWSRVTVCMYNTTTCNSEDSSITMNDVIAIFKISNNSEELKYYWKAYRDATGRKVRPIFKDYIVRMNNVAESENFKDAGDMWRYNFEDDDFVNTVERVWKEVKPLYNLIHSYVRVKLKALYKNELLDDNGLIPGHILGNLWAQEWQPIYSSVAPYPDIKRARIDKSYEVYAKNLFDTVDEYHQSLGFESANDAYQDIKEVPTTANCLPSSHDMCDGVNYKIKWCGEKVTDVAVGLSRAARLLGHVQYFRHYKHLQPLFRDGPNPAFHDAISDIVAIQLTSPRHLRSLDFVKVDDCPEATMNHLLWLALEKFPLMGYAYALDKWRWDVFANTSMENLNQHWWNIRIRETRISPPVLRNESDLDPASKYHVVSHVQYITYLISHILEFQILHSLCKTVNHTGPLHDCSIYGRKEAGKLLSDGMALGASENWRTVLKTITGETELSTAGILEYFSPLHTFLIEETAKLDNADDDMDKSAPIIVGIIVIILTILMFVLYCIRKRDAVSKLMSICGLSKNGSLDIATNDISQNKSNEVQGISEDKV</sequence>
<accession>A0AAV1J6M6</accession>
<keyword evidence="2" id="KW-0732">Signal</keyword>
<dbReference type="CDD" id="cd06461">
    <property type="entry name" value="M2_ACE"/>
    <property type="match status" value="1"/>
</dbReference>
<dbReference type="PANTHER" id="PTHR10514">
    <property type="entry name" value="ANGIOTENSIN-CONVERTING ENZYME"/>
    <property type="match status" value="1"/>
</dbReference>
<feature type="disulfide bond" evidence="7 10">
    <location>
        <begin position="513"/>
        <end position="531"/>
    </location>
</feature>
<gene>
    <name evidence="14" type="ORF">LNINA_LOCUS3887</name>
</gene>
<feature type="disulfide bond" evidence="7">
    <location>
        <begin position="315"/>
        <end position="322"/>
    </location>
</feature>
<comment type="cofactor">
    <cofactor evidence="11">
        <name>Zn(2+)</name>
        <dbReference type="ChEBI" id="CHEBI:29105"/>
    </cofactor>
    <text evidence="11">Binds 1 zinc ion per subunit.</text>
</comment>
<dbReference type="GO" id="GO:0005886">
    <property type="term" value="C:plasma membrane"/>
    <property type="evidence" value="ECO:0007669"/>
    <property type="project" value="TreeGrafter"/>
</dbReference>
<keyword evidence="11" id="KW-0378">Hydrolase</keyword>
<keyword evidence="11" id="KW-0482">Metalloprotease</keyword>
<reference evidence="14 15" key="1">
    <citation type="submission" date="2023-11" db="EMBL/GenBank/DDBJ databases">
        <authorList>
            <person name="Okamura Y."/>
        </authorList>
    </citation>
    <scope>NUCLEOTIDE SEQUENCE [LARGE SCALE GENOMIC DNA]</scope>
</reference>
<evidence type="ECO:0000256" key="13">
    <source>
        <dbReference type="SAM" id="Phobius"/>
    </source>
</evidence>
<keyword evidence="6 11" id="KW-0862">Zinc</keyword>
<dbReference type="InterPro" id="IPR001548">
    <property type="entry name" value="Peptidase_M2"/>
</dbReference>
<dbReference type="AlphaFoldDB" id="A0AAV1J6M6"/>
<evidence type="ECO:0000313" key="14">
    <source>
        <dbReference type="EMBL" id="CAK1544115.1"/>
    </source>
</evidence>
<feature type="disulfide bond" evidence="7">
    <location>
        <begin position="700"/>
        <end position="712"/>
    </location>
</feature>
<dbReference type="Pfam" id="PF01401">
    <property type="entry name" value="Peptidase_M2"/>
    <property type="match status" value="1"/>
</dbReference>
<keyword evidence="13" id="KW-0812">Transmembrane</keyword>
<evidence type="ECO:0000256" key="12">
    <source>
        <dbReference type="SAM" id="MobiDB-lite"/>
    </source>
</evidence>
<dbReference type="GO" id="GO:0008241">
    <property type="term" value="F:peptidyl-dipeptidase activity"/>
    <property type="evidence" value="ECO:0007669"/>
    <property type="project" value="InterPro"/>
</dbReference>
<keyword evidence="11" id="KW-0645">Protease</keyword>
<evidence type="ECO:0000256" key="1">
    <source>
        <dbReference type="ARBA" id="ARBA00008139"/>
    </source>
</evidence>
<keyword evidence="15" id="KW-1185">Reference proteome</keyword>
<dbReference type="GO" id="GO:0008237">
    <property type="term" value="F:metallopeptidase activity"/>
    <property type="evidence" value="ECO:0007669"/>
    <property type="project" value="UniProtKB-KW"/>
</dbReference>